<keyword evidence="2" id="KW-0479">Metal-binding</keyword>
<keyword evidence="4" id="KW-0408">Iron</keyword>
<evidence type="ECO:0000256" key="2">
    <source>
        <dbReference type="ARBA" id="ARBA00022723"/>
    </source>
</evidence>
<evidence type="ECO:0000313" key="8">
    <source>
        <dbReference type="Proteomes" id="UP000318307"/>
    </source>
</evidence>
<dbReference type="InterPro" id="IPR036884">
    <property type="entry name" value="2Fe-2S-bd_dom_sf"/>
</dbReference>
<reference evidence="7 8" key="1">
    <citation type="submission" date="2019-07" db="EMBL/GenBank/DDBJ databases">
        <title>Genome sequencing of 100 strains of the haloalkaliphilic chemolithoautotrophic sulfur-oxidizing bacterium Thioalkalivibrio.</title>
        <authorList>
            <person name="Muyzer G."/>
        </authorList>
    </citation>
    <scope>NUCLEOTIDE SEQUENCE [LARGE SCALE GENOMIC DNA]</scope>
    <source>
        <strain evidence="7 8">ASO4-4</strain>
    </source>
</reference>
<dbReference type="InterPro" id="IPR051452">
    <property type="entry name" value="Diverse_Oxidoreductases"/>
</dbReference>
<dbReference type="Gene3D" id="3.10.20.30">
    <property type="match status" value="1"/>
</dbReference>
<dbReference type="FunFam" id="3.10.20.30:FF:000020">
    <property type="entry name" value="Xanthine dehydrogenase iron-sulfur subunit"/>
    <property type="match status" value="1"/>
</dbReference>
<sequence>MSKPPENSPISFFLNGSPLSLSVAPGRRVVDLLREDLHLTGTKEGCGTGECGACTLLVDGFPMLSCLMLAAQLEGRNIETVESLEKDPVGEKLITSFEEKGAVQCGYCIPGMEMTALALLRNHPEADREDIRKSLSGNLCRCTGYVKILDAVEDTAKKLTAPKEMP</sequence>
<dbReference type="PANTHER" id="PTHR44379">
    <property type="entry name" value="OXIDOREDUCTASE WITH IRON-SULFUR SUBUNIT"/>
    <property type="match status" value="1"/>
</dbReference>
<name>A0A562R6X1_9BACT</name>
<evidence type="ECO:0000256" key="3">
    <source>
        <dbReference type="ARBA" id="ARBA00023002"/>
    </source>
</evidence>
<dbReference type="Proteomes" id="UP000318307">
    <property type="component" value="Unassembled WGS sequence"/>
</dbReference>
<keyword evidence="1" id="KW-0001">2Fe-2S</keyword>
<dbReference type="PANTHER" id="PTHR44379:SF8">
    <property type="entry name" value="XANTHINE DEHYDROGENASE IRON-SULFUR-BINDING SUBUNIT XDHC-RELATED"/>
    <property type="match status" value="1"/>
</dbReference>
<dbReference type="AlphaFoldDB" id="A0A562R6X1"/>
<dbReference type="InterPro" id="IPR012675">
    <property type="entry name" value="Beta-grasp_dom_sf"/>
</dbReference>
<evidence type="ECO:0000256" key="4">
    <source>
        <dbReference type="ARBA" id="ARBA00023004"/>
    </source>
</evidence>
<feature type="domain" description="2Fe-2S ferredoxin-type" evidence="6">
    <location>
        <begin position="8"/>
        <end position="84"/>
    </location>
</feature>
<protein>
    <submittedName>
        <fullName evidence="7">Purine hydroxylase delta subunit apoprotein</fullName>
    </submittedName>
</protein>
<evidence type="ECO:0000313" key="7">
    <source>
        <dbReference type="EMBL" id="TWI64791.1"/>
    </source>
</evidence>
<accession>A0A562R6X1</accession>
<dbReference type="Gene3D" id="1.10.150.120">
    <property type="entry name" value="[2Fe-2S]-binding domain"/>
    <property type="match status" value="1"/>
</dbReference>
<evidence type="ECO:0000259" key="6">
    <source>
        <dbReference type="PROSITE" id="PS51085"/>
    </source>
</evidence>
<dbReference type="SUPFAM" id="SSF54292">
    <property type="entry name" value="2Fe-2S ferredoxin-like"/>
    <property type="match status" value="1"/>
</dbReference>
<dbReference type="EMBL" id="VLLC01000041">
    <property type="protein sequence ID" value="TWI64791.1"/>
    <property type="molecule type" value="Genomic_DNA"/>
</dbReference>
<dbReference type="PROSITE" id="PS51085">
    <property type="entry name" value="2FE2S_FER_2"/>
    <property type="match status" value="1"/>
</dbReference>
<comment type="caution">
    <text evidence="7">The sequence shown here is derived from an EMBL/GenBank/DDBJ whole genome shotgun (WGS) entry which is preliminary data.</text>
</comment>
<dbReference type="InterPro" id="IPR036010">
    <property type="entry name" value="2Fe-2S_ferredoxin-like_sf"/>
</dbReference>
<dbReference type="PROSITE" id="PS00197">
    <property type="entry name" value="2FE2S_FER_1"/>
    <property type="match status" value="1"/>
</dbReference>
<dbReference type="GO" id="GO:0051537">
    <property type="term" value="F:2 iron, 2 sulfur cluster binding"/>
    <property type="evidence" value="ECO:0007669"/>
    <property type="project" value="UniProtKB-KW"/>
</dbReference>
<dbReference type="SUPFAM" id="SSF47741">
    <property type="entry name" value="CO dehydrogenase ISP C-domain like"/>
    <property type="match status" value="1"/>
</dbReference>
<evidence type="ECO:0000256" key="1">
    <source>
        <dbReference type="ARBA" id="ARBA00022714"/>
    </source>
</evidence>
<keyword evidence="3" id="KW-0560">Oxidoreductase</keyword>
<dbReference type="RefSeq" id="WP_144686615.1">
    <property type="nucleotide sequence ID" value="NZ_VLLC01000041.1"/>
</dbReference>
<keyword evidence="5" id="KW-0411">Iron-sulfur</keyword>
<keyword evidence="8" id="KW-1185">Reference proteome</keyword>
<dbReference type="GO" id="GO:0016491">
    <property type="term" value="F:oxidoreductase activity"/>
    <property type="evidence" value="ECO:0007669"/>
    <property type="project" value="UniProtKB-KW"/>
</dbReference>
<organism evidence="7 8">
    <name type="scientific">Desulfobotulus alkaliphilus</name>
    <dbReference type="NCBI Taxonomy" id="622671"/>
    <lineage>
        <taxon>Bacteria</taxon>
        <taxon>Pseudomonadati</taxon>
        <taxon>Thermodesulfobacteriota</taxon>
        <taxon>Desulfobacteria</taxon>
        <taxon>Desulfobacterales</taxon>
        <taxon>Desulfobacteraceae</taxon>
        <taxon>Desulfobotulus</taxon>
    </lineage>
</organism>
<dbReference type="OrthoDB" id="9775084at2"/>
<gene>
    <name evidence="7" type="ORF">LZ24_03128</name>
</gene>
<dbReference type="InterPro" id="IPR002888">
    <property type="entry name" value="2Fe-2S-bd"/>
</dbReference>
<dbReference type="GO" id="GO:0046872">
    <property type="term" value="F:metal ion binding"/>
    <property type="evidence" value="ECO:0007669"/>
    <property type="project" value="UniProtKB-KW"/>
</dbReference>
<dbReference type="Pfam" id="PF01799">
    <property type="entry name" value="Fer2_2"/>
    <property type="match status" value="1"/>
</dbReference>
<dbReference type="InterPro" id="IPR006058">
    <property type="entry name" value="2Fe2S_fd_BS"/>
</dbReference>
<proteinExistence type="predicted"/>
<dbReference type="Pfam" id="PF00111">
    <property type="entry name" value="Fer2"/>
    <property type="match status" value="1"/>
</dbReference>
<dbReference type="InterPro" id="IPR001041">
    <property type="entry name" value="2Fe-2S_ferredoxin-type"/>
</dbReference>
<evidence type="ECO:0000256" key="5">
    <source>
        <dbReference type="ARBA" id="ARBA00023014"/>
    </source>
</evidence>